<keyword evidence="6" id="KW-0449">Lipoprotein</keyword>
<feature type="domain" description="ABC transporter substrate-binding protein PnrA-like" evidence="8">
    <location>
        <begin position="52"/>
        <end position="347"/>
    </location>
</feature>
<dbReference type="Gene3D" id="3.40.50.2300">
    <property type="match status" value="2"/>
</dbReference>
<dbReference type="PROSITE" id="PS51257">
    <property type="entry name" value="PROKAR_LIPOPROTEIN"/>
    <property type="match status" value="1"/>
</dbReference>
<evidence type="ECO:0000256" key="5">
    <source>
        <dbReference type="ARBA" id="ARBA00023136"/>
    </source>
</evidence>
<protein>
    <submittedName>
        <fullName evidence="9">Nucleoside-binding protein</fullName>
    </submittedName>
</protein>
<sequence>MKKLLSIVLAVLVTASLFAGCGQQQQQQSQQQQQQQEQPKKIETSVKIGLATDEGGKGDKSFNDAAIAGLDKIASEYTVEPVILESKQNDQYEPNLKNLASANDLVFAVGFKMQDALTKVAKAYPDKKFAIIDSVVELPNVESICFKEEEGSFLMGVIAAKTSQTGKIGFVGGSDMPLIQKFEAGFIAGVKSVNPEAAKDLENRKNVKYANSFSDINKGYELAKSLYNSGCDVIYHAAGGVGLGVFNAAKEMKKWAIGVDSDQALTVPDAKDVILCSMLKRVDVGTYSASKDTIENKFQGGKTLILGLKEDGVGVSPTVNPAVQQSTLDLANKYKEAIVNGTIVVPSTLDDVKKFQPVEIK</sequence>
<feature type="chain" id="PRO_5038552854" evidence="7">
    <location>
        <begin position="20"/>
        <end position="361"/>
    </location>
</feature>
<evidence type="ECO:0000313" key="10">
    <source>
        <dbReference type="Proteomes" id="UP000190105"/>
    </source>
</evidence>
<organism evidence="9 10">
    <name type="scientific">Caloramator quimbayensis</name>
    <dbReference type="NCBI Taxonomy" id="1147123"/>
    <lineage>
        <taxon>Bacteria</taxon>
        <taxon>Bacillati</taxon>
        <taxon>Bacillota</taxon>
        <taxon>Clostridia</taxon>
        <taxon>Eubacteriales</taxon>
        <taxon>Clostridiaceae</taxon>
        <taxon>Caloramator</taxon>
    </lineage>
</organism>
<proteinExistence type="inferred from homology"/>
<dbReference type="AlphaFoldDB" id="A0A1T4XVH9"/>
<evidence type="ECO:0000256" key="1">
    <source>
        <dbReference type="ARBA" id="ARBA00004193"/>
    </source>
</evidence>
<dbReference type="Proteomes" id="UP000190105">
    <property type="component" value="Unassembled WGS sequence"/>
</dbReference>
<evidence type="ECO:0000256" key="2">
    <source>
        <dbReference type="ARBA" id="ARBA00008610"/>
    </source>
</evidence>
<accession>A0A1T4XVH9</accession>
<gene>
    <name evidence="9" type="ORF">SAMN05443428_11433</name>
</gene>
<comment type="subcellular location">
    <subcellularLocation>
        <location evidence="1">Cell membrane</location>
        <topology evidence="1">Lipid-anchor</topology>
    </subcellularLocation>
</comment>
<evidence type="ECO:0000256" key="7">
    <source>
        <dbReference type="SAM" id="SignalP"/>
    </source>
</evidence>
<dbReference type="InterPro" id="IPR028082">
    <property type="entry name" value="Peripla_BP_I"/>
</dbReference>
<keyword evidence="10" id="KW-1185">Reference proteome</keyword>
<dbReference type="Pfam" id="PF02608">
    <property type="entry name" value="Bmp"/>
    <property type="match status" value="1"/>
</dbReference>
<dbReference type="EMBL" id="FUYH01000014">
    <property type="protein sequence ID" value="SKA93547.1"/>
    <property type="molecule type" value="Genomic_DNA"/>
</dbReference>
<evidence type="ECO:0000259" key="8">
    <source>
        <dbReference type="Pfam" id="PF02608"/>
    </source>
</evidence>
<dbReference type="PANTHER" id="PTHR34296">
    <property type="entry name" value="TRANSCRIPTIONAL ACTIVATOR PROTEIN MED"/>
    <property type="match status" value="1"/>
</dbReference>
<evidence type="ECO:0000313" key="9">
    <source>
        <dbReference type="EMBL" id="SKA93547.1"/>
    </source>
</evidence>
<evidence type="ECO:0000256" key="4">
    <source>
        <dbReference type="ARBA" id="ARBA00022729"/>
    </source>
</evidence>
<reference evidence="10" key="1">
    <citation type="submission" date="2017-02" db="EMBL/GenBank/DDBJ databases">
        <authorList>
            <person name="Varghese N."/>
            <person name="Submissions S."/>
        </authorList>
    </citation>
    <scope>NUCLEOTIDE SEQUENCE [LARGE SCALE GENOMIC DNA]</scope>
    <source>
        <strain evidence="10">USBA 833</strain>
    </source>
</reference>
<evidence type="ECO:0000256" key="3">
    <source>
        <dbReference type="ARBA" id="ARBA00022475"/>
    </source>
</evidence>
<evidence type="ECO:0000256" key="6">
    <source>
        <dbReference type="ARBA" id="ARBA00023288"/>
    </source>
</evidence>
<keyword evidence="3" id="KW-1003">Cell membrane</keyword>
<dbReference type="STRING" id="1147123.SAMN05443428_11433"/>
<dbReference type="InterPro" id="IPR050957">
    <property type="entry name" value="BMP_lipoprotein"/>
</dbReference>
<dbReference type="OrthoDB" id="9769871at2"/>
<feature type="signal peptide" evidence="7">
    <location>
        <begin position="1"/>
        <end position="19"/>
    </location>
</feature>
<name>A0A1T4XVH9_9CLOT</name>
<keyword evidence="5" id="KW-0472">Membrane</keyword>
<dbReference type="SUPFAM" id="SSF53822">
    <property type="entry name" value="Periplasmic binding protein-like I"/>
    <property type="match status" value="1"/>
</dbReference>
<dbReference type="CDD" id="cd06354">
    <property type="entry name" value="PBP1_PrnA-like"/>
    <property type="match status" value="1"/>
</dbReference>
<comment type="similarity">
    <text evidence="2">Belongs to the BMP lipoprotein family.</text>
</comment>
<keyword evidence="4 7" id="KW-0732">Signal</keyword>
<dbReference type="RefSeq" id="WP_078696957.1">
    <property type="nucleotide sequence ID" value="NZ_FUYH01000014.1"/>
</dbReference>
<dbReference type="InterPro" id="IPR003760">
    <property type="entry name" value="PnrA-like"/>
</dbReference>
<dbReference type="PANTHER" id="PTHR34296:SF2">
    <property type="entry name" value="ABC TRANSPORTER GUANOSINE-BINDING PROTEIN NUPN"/>
    <property type="match status" value="1"/>
</dbReference>
<dbReference type="GO" id="GO:0005886">
    <property type="term" value="C:plasma membrane"/>
    <property type="evidence" value="ECO:0007669"/>
    <property type="project" value="UniProtKB-SubCell"/>
</dbReference>